<evidence type="ECO:0000313" key="3">
    <source>
        <dbReference type="EMBL" id="MBH0777924.1"/>
    </source>
</evidence>
<dbReference type="SUPFAM" id="SSF53474">
    <property type="entry name" value="alpha/beta-Hydrolases"/>
    <property type="match status" value="1"/>
</dbReference>
<evidence type="ECO:0000256" key="1">
    <source>
        <dbReference type="SAM" id="SignalP"/>
    </source>
</evidence>
<dbReference type="AlphaFoldDB" id="A0A931IAS9"/>
<organism evidence="3 4">
    <name type="scientific">Nocardia bovistercoris</name>
    <dbReference type="NCBI Taxonomy" id="2785916"/>
    <lineage>
        <taxon>Bacteria</taxon>
        <taxon>Bacillati</taxon>
        <taxon>Actinomycetota</taxon>
        <taxon>Actinomycetes</taxon>
        <taxon>Mycobacteriales</taxon>
        <taxon>Nocardiaceae</taxon>
        <taxon>Nocardia</taxon>
    </lineage>
</organism>
<dbReference type="InterPro" id="IPR029058">
    <property type="entry name" value="AB_hydrolase_fold"/>
</dbReference>
<feature type="domain" description="AB hydrolase-1" evidence="2">
    <location>
        <begin position="47"/>
        <end position="263"/>
    </location>
</feature>
<dbReference type="PROSITE" id="PS51257">
    <property type="entry name" value="PROKAR_LIPOPROTEIN"/>
    <property type="match status" value="1"/>
</dbReference>
<dbReference type="Proteomes" id="UP000655751">
    <property type="component" value="Unassembled WGS sequence"/>
</dbReference>
<dbReference type="PANTHER" id="PTHR37017">
    <property type="entry name" value="AB HYDROLASE-1 DOMAIN-CONTAINING PROTEIN-RELATED"/>
    <property type="match status" value="1"/>
</dbReference>
<dbReference type="InterPro" id="IPR000073">
    <property type="entry name" value="AB_hydrolase_1"/>
</dbReference>
<dbReference type="EMBL" id="JADMLG010000006">
    <property type="protein sequence ID" value="MBH0777924.1"/>
    <property type="molecule type" value="Genomic_DNA"/>
</dbReference>
<keyword evidence="1" id="KW-0732">Signal</keyword>
<gene>
    <name evidence="3" type="ORF">IT779_16735</name>
</gene>
<protein>
    <submittedName>
        <fullName evidence="3">Alpha/beta hydrolase</fullName>
    </submittedName>
</protein>
<sequence length="272" mass="27689">MQMHVRLRTVATGLAAIAVLATAGCGDSDTDDAGATSEPAKPAKPAIVLVHGSFSDTSSWNTVADNLRGQGYQVVQPENPLRGPAADAAAVTTAIASISGPVVLVGHSYGGAVISNIHRPDVKAEVFVAAFAPQQGETVQALSDPGRYPGSKIGPAIQVQPTETGAEVTITPDQYGVVFAQDVSGDVAARLAAKQRPTSAAANAEPSGAPSWASVPSWYLISTDDQVLPPAAQRFQADRMHAKTSEVKSSHASPVSHPDAVVATIVAAAGAS</sequence>
<keyword evidence="4" id="KW-1185">Reference proteome</keyword>
<proteinExistence type="predicted"/>
<comment type="caution">
    <text evidence="3">The sequence shown here is derived from an EMBL/GenBank/DDBJ whole genome shotgun (WGS) entry which is preliminary data.</text>
</comment>
<evidence type="ECO:0000259" key="2">
    <source>
        <dbReference type="Pfam" id="PF12697"/>
    </source>
</evidence>
<dbReference type="Gene3D" id="3.40.50.1820">
    <property type="entry name" value="alpha/beta hydrolase"/>
    <property type="match status" value="1"/>
</dbReference>
<feature type="signal peptide" evidence="1">
    <location>
        <begin position="1"/>
        <end position="23"/>
    </location>
</feature>
<dbReference type="PANTHER" id="PTHR37017:SF11">
    <property type="entry name" value="ESTERASE_LIPASE_THIOESTERASE DOMAIN-CONTAINING PROTEIN"/>
    <property type="match status" value="1"/>
</dbReference>
<dbReference type="RefSeq" id="WP_196150240.1">
    <property type="nucleotide sequence ID" value="NZ_JADMLG010000006.1"/>
</dbReference>
<accession>A0A931IAS9</accession>
<feature type="chain" id="PRO_5039511844" evidence="1">
    <location>
        <begin position="24"/>
        <end position="272"/>
    </location>
</feature>
<dbReference type="GO" id="GO:0016787">
    <property type="term" value="F:hydrolase activity"/>
    <property type="evidence" value="ECO:0007669"/>
    <property type="project" value="UniProtKB-KW"/>
</dbReference>
<dbReference type="InterPro" id="IPR052897">
    <property type="entry name" value="Sec-Metab_Biosynth_Hydrolase"/>
</dbReference>
<evidence type="ECO:0000313" key="4">
    <source>
        <dbReference type="Proteomes" id="UP000655751"/>
    </source>
</evidence>
<name>A0A931IAS9_9NOCA</name>
<dbReference type="Pfam" id="PF12697">
    <property type="entry name" value="Abhydrolase_6"/>
    <property type="match status" value="1"/>
</dbReference>
<keyword evidence="3" id="KW-0378">Hydrolase</keyword>
<reference evidence="3" key="1">
    <citation type="submission" date="2020-11" db="EMBL/GenBank/DDBJ databases">
        <title>Nocardia NEAU-351.nov., a novel actinomycete isolated from the cow dung.</title>
        <authorList>
            <person name="Zhang X."/>
        </authorList>
    </citation>
    <scope>NUCLEOTIDE SEQUENCE</scope>
    <source>
        <strain evidence="3">NEAU-351</strain>
    </source>
</reference>